<organism evidence="2 3">
    <name type="scientific">Bacillus norwichensis</name>
    <dbReference type="NCBI Taxonomy" id="2762217"/>
    <lineage>
        <taxon>Bacteria</taxon>
        <taxon>Bacillati</taxon>
        <taxon>Bacillota</taxon>
        <taxon>Bacilli</taxon>
        <taxon>Bacillales</taxon>
        <taxon>Bacillaceae</taxon>
        <taxon>Bacillus</taxon>
    </lineage>
</organism>
<reference evidence="2 3" key="1">
    <citation type="submission" date="2020-08" db="EMBL/GenBank/DDBJ databases">
        <title>A Genomic Blueprint of the Chicken Gut Microbiome.</title>
        <authorList>
            <person name="Gilroy R."/>
            <person name="Ravi A."/>
            <person name="Getino M."/>
            <person name="Pursley I."/>
            <person name="Horton D.L."/>
            <person name="Alikhan N.-F."/>
            <person name="Baker D."/>
            <person name="Gharbi K."/>
            <person name="Hall N."/>
            <person name="Watson M."/>
            <person name="Adriaenssens E.M."/>
            <person name="Foster-Nyarko E."/>
            <person name="Jarju S."/>
            <person name="Secka A."/>
            <person name="Antonio M."/>
            <person name="Oren A."/>
            <person name="Chaudhuri R."/>
            <person name="La Ragione R.M."/>
            <person name="Hildebrand F."/>
            <person name="Pallen M.J."/>
        </authorList>
    </citation>
    <scope>NUCLEOTIDE SEQUENCE [LARGE SCALE GENOMIC DNA]</scope>
    <source>
        <strain evidence="2 3">Sa1BUA2</strain>
    </source>
</reference>
<evidence type="ECO:0000313" key="2">
    <source>
        <dbReference type="EMBL" id="MBD8007112.1"/>
    </source>
</evidence>
<name>A0ABR8VQR1_9BACI</name>
<evidence type="ECO:0000313" key="3">
    <source>
        <dbReference type="Proteomes" id="UP000648182"/>
    </source>
</evidence>
<feature type="domain" description="N-acetyltransferase" evidence="1">
    <location>
        <begin position="15"/>
        <end position="184"/>
    </location>
</feature>
<dbReference type="InterPro" id="IPR000182">
    <property type="entry name" value="GNAT_dom"/>
</dbReference>
<dbReference type="SUPFAM" id="SSF55729">
    <property type="entry name" value="Acyl-CoA N-acyltransferases (Nat)"/>
    <property type="match status" value="1"/>
</dbReference>
<sequence length="236" mass="27106">MSYFFEGVLKNSIPYQVRRLSTNDMAQILALQEIVVQTLDNKDILQPLSYEEFQFITDGNGILIGAFAEQKLIAFRALLVPPVDEDGHLGLDIGLPKNELQNVIYQEISNVHPDYRGNGLQQQLAQLIMQELSKEKQTYKYICATVMPFNIPSLKDKFSQGMIIAVLKEKYEGRLRYVFYKRLGEDAPYEWAETTELAMSDIKGQQNLLEKGWRGFKMDKREGKLVVVYGKRISGR</sequence>
<dbReference type="Proteomes" id="UP000648182">
    <property type="component" value="Unassembled WGS sequence"/>
</dbReference>
<keyword evidence="3" id="KW-1185">Reference proteome</keyword>
<proteinExistence type="predicted"/>
<comment type="caution">
    <text evidence="2">The sequence shown here is derived from an EMBL/GenBank/DDBJ whole genome shotgun (WGS) entry which is preliminary data.</text>
</comment>
<dbReference type="InterPro" id="IPR016181">
    <property type="entry name" value="Acyl_CoA_acyltransferase"/>
</dbReference>
<accession>A0ABR8VQR1</accession>
<protein>
    <submittedName>
        <fullName evidence="2">GNAT family N-acetyltransferase</fullName>
    </submittedName>
</protein>
<dbReference type="PROSITE" id="PS51186">
    <property type="entry name" value="GNAT"/>
    <property type="match status" value="1"/>
</dbReference>
<dbReference type="RefSeq" id="WP_191815550.1">
    <property type="nucleotide sequence ID" value="NZ_JACSPV010000047.1"/>
</dbReference>
<gene>
    <name evidence="2" type="ORF">H9631_18785</name>
</gene>
<dbReference type="Gene3D" id="3.40.630.30">
    <property type="match status" value="1"/>
</dbReference>
<dbReference type="EMBL" id="JACSPV010000047">
    <property type="protein sequence ID" value="MBD8007112.1"/>
    <property type="molecule type" value="Genomic_DNA"/>
</dbReference>
<evidence type="ECO:0000259" key="1">
    <source>
        <dbReference type="PROSITE" id="PS51186"/>
    </source>
</evidence>